<dbReference type="eggNOG" id="COG1393">
    <property type="taxonomic scope" value="Bacteria"/>
</dbReference>
<evidence type="ECO:0000313" key="3">
    <source>
        <dbReference type="Proteomes" id="UP000092714"/>
    </source>
</evidence>
<protein>
    <submittedName>
        <fullName evidence="2">ArsC family transcriptional regulator</fullName>
    </submittedName>
</protein>
<keyword evidence="3" id="KW-1185">Reference proteome</keyword>
<sequence>MNVQIFGAKKCFDTKKAERFFKERRIKYQLIDMKEKGMSKGELSSVKSAVGINELINTKAKNYSKSNLGNIRSAEVKEEILLKDGSLIVTPVVRNGKKATVGYKPEIWKEWIDSE</sequence>
<dbReference type="SUPFAM" id="SSF52833">
    <property type="entry name" value="Thioredoxin-like"/>
    <property type="match status" value="1"/>
</dbReference>
<dbReference type="PANTHER" id="PTHR30041:SF8">
    <property type="entry name" value="PROTEIN YFFB"/>
    <property type="match status" value="1"/>
</dbReference>
<dbReference type="RefSeq" id="WP_027098203.1">
    <property type="nucleotide sequence ID" value="NZ_CABHIH010000002.1"/>
</dbReference>
<gene>
    <name evidence="2" type="ORF">CP373A1_08465</name>
</gene>
<dbReference type="Pfam" id="PF03960">
    <property type="entry name" value="ArsC"/>
    <property type="match status" value="1"/>
</dbReference>
<evidence type="ECO:0000313" key="2">
    <source>
        <dbReference type="EMBL" id="OBY10535.1"/>
    </source>
</evidence>
<proteinExistence type="inferred from homology"/>
<dbReference type="GeneID" id="42776029"/>
<comment type="caution">
    <text evidence="2">The sequence shown here is derived from an EMBL/GenBank/DDBJ whole genome shotgun (WGS) entry which is preliminary data.</text>
</comment>
<dbReference type="PROSITE" id="PS51353">
    <property type="entry name" value="ARSC"/>
    <property type="match status" value="1"/>
</dbReference>
<dbReference type="Proteomes" id="UP000092714">
    <property type="component" value="Unassembled WGS sequence"/>
</dbReference>
<evidence type="ECO:0000256" key="1">
    <source>
        <dbReference type="PROSITE-ProRule" id="PRU01282"/>
    </source>
</evidence>
<reference evidence="2 3" key="1">
    <citation type="submission" date="2016-06" db="EMBL/GenBank/DDBJ databases">
        <authorList>
            <person name="Kjaerup R.B."/>
            <person name="Dalgaard T.S."/>
            <person name="Juul-Madsen H.R."/>
        </authorList>
    </citation>
    <scope>NUCLEOTIDE SEQUENCE [LARGE SCALE GENOMIC DNA]</scope>
    <source>
        <strain evidence="2 3">373-A1</strain>
    </source>
</reference>
<dbReference type="EMBL" id="MAPZ01000019">
    <property type="protein sequence ID" value="OBY10535.1"/>
    <property type="molecule type" value="Genomic_DNA"/>
</dbReference>
<dbReference type="AlphaFoldDB" id="A0A174W3A5"/>
<dbReference type="PANTHER" id="PTHR30041">
    <property type="entry name" value="ARSENATE REDUCTASE"/>
    <property type="match status" value="1"/>
</dbReference>
<organism evidence="2 3">
    <name type="scientific">Clostridium paraputrificum</name>
    <dbReference type="NCBI Taxonomy" id="29363"/>
    <lineage>
        <taxon>Bacteria</taxon>
        <taxon>Bacillati</taxon>
        <taxon>Bacillota</taxon>
        <taxon>Clostridia</taxon>
        <taxon>Eubacteriales</taxon>
        <taxon>Clostridiaceae</taxon>
        <taxon>Clostridium</taxon>
    </lineage>
</organism>
<dbReference type="InterPro" id="IPR006660">
    <property type="entry name" value="Arsenate_reductase-like"/>
</dbReference>
<dbReference type="OrthoDB" id="9803749at2"/>
<name>A0A174W3A5_9CLOT</name>
<accession>A0A174W3A5</accession>
<dbReference type="InterPro" id="IPR036249">
    <property type="entry name" value="Thioredoxin-like_sf"/>
</dbReference>
<dbReference type="Gene3D" id="3.40.30.10">
    <property type="entry name" value="Glutaredoxin"/>
    <property type="match status" value="1"/>
</dbReference>
<dbReference type="CDD" id="cd02977">
    <property type="entry name" value="ArsC_family"/>
    <property type="match status" value="1"/>
</dbReference>
<comment type="similarity">
    <text evidence="1">Belongs to the ArsC family.</text>
</comment>